<reference evidence="1 2" key="1">
    <citation type="submission" date="2020-09" db="EMBL/GenBank/DDBJ databases">
        <title>De no assembly of potato wild relative species, Solanum commersonii.</title>
        <authorList>
            <person name="Cho K."/>
        </authorList>
    </citation>
    <scope>NUCLEOTIDE SEQUENCE [LARGE SCALE GENOMIC DNA]</scope>
    <source>
        <strain evidence="1">LZ3.2</strain>
        <tissue evidence="1">Leaf</tissue>
    </source>
</reference>
<sequence length="99" mass="11923">MKRGRQLCSRCFFCEIETELTNHLSLHCRVTEKLWQVFLNLRGISWSMPRHTSDFLACWNREENTSDNLEGKEPEMLRKQEHPFPEFEVEPSYNPLFFV</sequence>
<name>A0A9J5X4Y9_SOLCO</name>
<proteinExistence type="predicted"/>
<dbReference type="Proteomes" id="UP000824120">
    <property type="component" value="Chromosome 10"/>
</dbReference>
<dbReference type="AlphaFoldDB" id="A0A9J5X4Y9"/>
<organism evidence="1 2">
    <name type="scientific">Solanum commersonii</name>
    <name type="common">Commerson's wild potato</name>
    <name type="synonym">Commerson's nightshade</name>
    <dbReference type="NCBI Taxonomy" id="4109"/>
    <lineage>
        <taxon>Eukaryota</taxon>
        <taxon>Viridiplantae</taxon>
        <taxon>Streptophyta</taxon>
        <taxon>Embryophyta</taxon>
        <taxon>Tracheophyta</taxon>
        <taxon>Spermatophyta</taxon>
        <taxon>Magnoliopsida</taxon>
        <taxon>eudicotyledons</taxon>
        <taxon>Gunneridae</taxon>
        <taxon>Pentapetalae</taxon>
        <taxon>asterids</taxon>
        <taxon>lamiids</taxon>
        <taxon>Solanales</taxon>
        <taxon>Solanaceae</taxon>
        <taxon>Solanoideae</taxon>
        <taxon>Solaneae</taxon>
        <taxon>Solanum</taxon>
    </lineage>
</organism>
<evidence type="ECO:0008006" key="3">
    <source>
        <dbReference type="Google" id="ProtNLM"/>
    </source>
</evidence>
<dbReference type="OrthoDB" id="1221325at2759"/>
<gene>
    <name evidence="1" type="ORF">H5410_053597</name>
</gene>
<comment type="caution">
    <text evidence="1">The sequence shown here is derived from an EMBL/GenBank/DDBJ whole genome shotgun (WGS) entry which is preliminary data.</text>
</comment>
<keyword evidence="2" id="KW-1185">Reference proteome</keyword>
<evidence type="ECO:0000313" key="1">
    <source>
        <dbReference type="EMBL" id="KAG5582970.1"/>
    </source>
</evidence>
<evidence type="ECO:0000313" key="2">
    <source>
        <dbReference type="Proteomes" id="UP000824120"/>
    </source>
</evidence>
<dbReference type="EMBL" id="JACXVP010000010">
    <property type="protein sequence ID" value="KAG5582970.1"/>
    <property type="molecule type" value="Genomic_DNA"/>
</dbReference>
<accession>A0A9J5X4Y9</accession>
<protein>
    <recommendedName>
        <fullName evidence="3">Reverse transcriptase zinc-binding domain-containing protein</fullName>
    </recommendedName>
</protein>